<organism evidence="2 3">
    <name type="scientific">Phanerochaete carnosa (strain HHB-10118-sp)</name>
    <name type="common">White-rot fungus</name>
    <name type="synonym">Peniophora carnosa</name>
    <dbReference type="NCBI Taxonomy" id="650164"/>
    <lineage>
        <taxon>Eukaryota</taxon>
        <taxon>Fungi</taxon>
        <taxon>Dikarya</taxon>
        <taxon>Basidiomycota</taxon>
        <taxon>Agaricomycotina</taxon>
        <taxon>Agaricomycetes</taxon>
        <taxon>Polyporales</taxon>
        <taxon>Phanerochaetaceae</taxon>
        <taxon>Phanerochaete</taxon>
    </lineage>
</organism>
<dbReference type="GeneID" id="18914761"/>
<dbReference type="InterPro" id="IPR011333">
    <property type="entry name" value="SKP1/BTB/POZ_sf"/>
</dbReference>
<dbReference type="STRING" id="650164.K5V990"/>
<gene>
    <name evidence="2" type="ORF">PHACADRAFT_249826</name>
</gene>
<dbReference type="Gene3D" id="3.30.710.10">
    <property type="entry name" value="Potassium Channel Kv1.1, Chain A"/>
    <property type="match status" value="1"/>
</dbReference>
<dbReference type="Proteomes" id="UP000008370">
    <property type="component" value="Unassembled WGS sequence"/>
</dbReference>
<proteinExistence type="predicted"/>
<dbReference type="RefSeq" id="XP_007391938.1">
    <property type="nucleotide sequence ID" value="XM_007391876.1"/>
</dbReference>
<accession>K5V990</accession>
<feature type="domain" description="BTB" evidence="1">
    <location>
        <begin position="18"/>
        <end position="88"/>
    </location>
</feature>
<dbReference type="InterPro" id="IPR000210">
    <property type="entry name" value="BTB/POZ_dom"/>
</dbReference>
<evidence type="ECO:0000313" key="2">
    <source>
        <dbReference type="EMBL" id="EKM59376.1"/>
    </source>
</evidence>
<reference evidence="2 3" key="1">
    <citation type="journal article" date="2012" name="BMC Genomics">
        <title>Comparative genomics of the white-rot fungi, Phanerochaete carnosa and P. chrysosporium, to elucidate the genetic basis of the distinct wood types they colonize.</title>
        <authorList>
            <person name="Suzuki H."/>
            <person name="MacDonald J."/>
            <person name="Syed K."/>
            <person name="Salamov A."/>
            <person name="Hori C."/>
            <person name="Aerts A."/>
            <person name="Henrissat B."/>
            <person name="Wiebenga A."/>
            <person name="vanKuyk P.A."/>
            <person name="Barry K."/>
            <person name="Lindquist E."/>
            <person name="LaButti K."/>
            <person name="Lapidus A."/>
            <person name="Lucas S."/>
            <person name="Coutinho P."/>
            <person name="Gong Y."/>
            <person name="Samejima M."/>
            <person name="Mahadevan R."/>
            <person name="Abou-Zaid M."/>
            <person name="de Vries R.P."/>
            <person name="Igarashi K."/>
            <person name="Yadav J.S."/>
            <person name="Grigoriev I.V."/>
            <person name="Master E.R."/>
        </authorList>
    </citation>
    <scope>NUCLEOTIDE SEQUENCE [LARGE SCALE GENOMIC DNA]</scope>
    <source>
        <strain evidence="2 3">HHB-10118-sp</strain>
    </source>
</reference>
<dbReference type="KEGG" id="pco:PHACADRAFT_249826"/>
<dbReference type="HOGENOM" id="CLU_052397_0_2_1"/>
<name>K5V990_PHACS</name>
<dbReference type="PROSITE" id="PS50097">
    <property type="entry name" value="BTB"/>
    <property type="match status" value="1"/>
</dbReference>
<dbReference type="SMART" id="SM00225">
    <property type="entry name" value="BTB"/>
    <property type="match status" value="1"/>
</dbReference>
<dbReference type="SUPFAM" id="SSF54695">
    <property type="entry name" value="POZ domain"/>
    <property type="match status" value="1"/>
</dbReference>
<dbReference type="CDD" id="cd18186">
    <property type="entry name" value="BTB_POZ_ZBTB_KLHL-like"/>
    <property type="match status" value="1"/>
</dbReference>
<keyword evidence="3" id="KW-1185">Reference proteome</keyword>
<dbReference type="AlphaFoldDB" id="K5V990"/>
<dbReference type="EMBL" id="JH930469">
    <property type="protein sequence ID" value="EKM59376.1"/>
    <property type="molecule type" value="Genomic_DNA"/>
</dbReference>
<evidence type="ECO:0000313" key="3">
    <source>
        <dbReference type="Proteomes" id="UP000008370"/>
    </source>
</evidence>
<protein>
    <recommendedName>
        <fullName evidence="1">BTB domain-containing protein</fullName>
    </recommendedName>
</protein>
<dbReference type="Pfam" id="PF00651">
    <property type="entry name" value="BTB"/>
    <property type="match status" value="1"/>
</dbReference>
<evidence type="ECO:0000259" key="1">
    <source>
        <dbReference type="PROSITE" id="PS50097"/>
    </source>
</evidence>
<dbReference type="OrthoDB" id="3357985at2759"/>
<sequence>MTFKERTIAASPFDALDADLVLRSSDNVDFLVSKVVMALASPVFADMFVVVEATSGRPRAATACGPDAPVADLTEHSRTLDCLLRLIYPVRNPRIERPEDALDVFQAASKYMVDHTAEDVLEQFATLAEKQPLQAYVQAYLHSTEIAMRIAARASLLYPWFEIAKDSHEFPSLSHTALIRLQEYHAACGAAASSATLAAGVTTSVPEQKPWFPYTHTSEWRNHPQPRFYYAAHPWWREALGGLAKILRSTPHPQMTGTQRFFGTMLAKAAQASPGSKDALCSALLAFMEDYPGRVDHAVSEVRL</sequence>
<dbReference type="InParanoid" id="K5V990"/>